<evidence type="ECO:0000313" key="3">
    <source>
        <dbReference type="Proteomes" id="UP000014463"/>
    </source>
</evidence>
<name>S2KIH3_LITA3</name>
<dbReference type="PATRIC" id="fig|1121939.11.peg.4438"/>
<dbReference type="AlphaFoldDB" id="S2KIH3"/>
<organism evidence="2 3">
    <name type="scientific">Litchfieldella anticariensis (strain DSM 16096 / CECT 5854 / CIP 108499 / LMG 22089 / FP35)</name>
    <name type="common">Halomonas anticariensis</name>
    <dbReference type="NCBI Taxonomy" id="1121939"/>
    <lineage>
        <taxon>Bacteria</taxon>
        <taxon>Pseudomonadati</taxon>
        <taxon>Pseudomonadota</taxon>
        <taxon>Gammaproteobacteria</taxon>
        <taxon>Oceanospirillales</taxon>
        <taxon>Halomonadaceae</taxon>
        <taxon>Litchfieldella</taxon>
    </lineage>
</organism>
<evidence type="ECO:0000256" key="1">
    <source>
        <dbReference type="SAM" id="Coils"/>
    </source>
</evidence>
<evidence type="ECO:0000313" key="2">
    <source>
        <dbReference type="EMBL" id="EPC00163.1"/>
    </source>
</evidence>
<keyword evidence="3" id="KW-1185">Reference proteome</keyword>
<keyword evidence="1" id="KW-0175">Coiled coil</keyword>
<gene>
    <name evidence="2" type="ORF">L861_14635</name>
</gene>
<evidence type="ECO:0008006" key="4">
    <source>
        <dbReference type="Google" id="ProtNLM"/>
    </source>
</evidence>
<dbReference type="Pfam" id="PF10741">
    <property type="entry name" value="T2SSM_b"/>
    <property type="match status" value="1"/>
</dbReference>
<proteinExistence type="predicted"/>
<dbReference type="NCBIfam" id="NF040576">
    <property type="entry name" value="T2SS_GspM_XpsM"/>
    <property type="match status" value="1"/>
</dbReference>
<feature type="coiled-coil region" evidence="1">
    <location>
        <begin position="36"/>
        <end position="66"/>
    </location>
</feature>
<dbReference type="InterPro" id="IPR034756">
    <property type="entry name" value="T2SSM_b"/>
</dbReference>
<accession>S2KIH3</accession>
<protein>
    <recommendedName>
        <fullName evidence="4">General secretion pathway protein M</fullName>
    </recommendedName>
</protein>
<dbReference type="EMBL" id="ASTJ01000043">
    <property type="protein sequence ID" value="EPC00163.1"/>
    <property type="molecule type" value="Genomic_DNA"/>
</dbReference>
<dbReference type="Proteomes" id="UP000014463">
    <property type="component" value="Unassembled WGS sequence"/>
</dbReference>
<reference evidence="2 3" key="1">
    <citation type="journal article" date="2013" name="Genome Announc.">
        <title>Draft genome sequence of the moderately halophilic gammaproteobacterium Halomonas anticariensis FP35.</title>
        <authorList>
            <person name="Tahrioui A."/>
            <person name="Quesada E."/>
            <person name="Llamas I."/>
        </authorList>
    </citation>
    <scope>NUCLEOTIDE SEQUENCE [LARGE SCALE GENOMIC DNA]</scope>
    <source>
        <strain evidence="3">DSM 16096 / CECT 5854 / LMG 22089 / FP35</strain>
    </source>
</reference>
<comment type="caution">
    <text evidence="2">The sequence shown here is derived from an EMBL/GenBank/DDBJ whole genome shotgun (WGS) entry which is preliminary data.</text>
</comment>
<sequence>MRPLSRRESQIVALALMLLLLGAATAGIYHLLVVPIQESEAQMDELRQRQQRYRQVIGQKERLQARLDAAVLDVGQSDSLLEGDDPGTAQAELMSRLSASVVGTAELGPGCSLLETLPVSRPQAESPYTRVTVNVTLECAMEPLTAVLHDLENGRPFVFIDQLTLQRRSGVPHEGGAGRLSVRMTASGYLRKSIPEQPPGTVGGGQ</sequence>
<dbReference type="eggNOG" id="ENOG5030CV1">
    <property type="taxonomic scope" value="Bacteria"/>
</dbReference>
<dbReference type="STRING" id="1121939.L861_14635"/>